<name>A0A6A6D028_ZASCE</name>
<gene>
    <name evidence="2" type="ORF">M409DRAFT_16784</name>
</gene>
<dbReference type="Proteomes" id="UP000799537">
    <property type="component" value="Unassembled WGS sequence"/>
</dbReference>
<evidence type="ECO:0000313" key="2">
    <source>
        <dbReference type="EMBL" id="KAF2172827.1"/>
    </source>
</evidence>
<feature type="region of interest" description="Disordered" evidence="1">
    <location>
        <begin position="80"/>
        <end position="148"/>
    </location>
</feature>
<sequence>MSFAFPKTQIFGDGTRFHLADHLIPVPEVVFPADWNSPSAVDKSTALEKQQLAATQANAAEGEAEAVEMMAVDEKENVVPVVPAKRSLEDDDDEEEEKKEKPKKKAKTAKAAKTEKKQTVTKAAAMPQARPKKTGSALAALRARQAQK</sequence>
<accession>A0A6A6D028</accession>
<protein>
    <submittedName>
        <fullName evidence="2">Uncharacterized protein</fullName>
    </submittedName>
</protein>
<feature type="compositionally biased region" description="Low complexity" evidence="1">
    <location>
        <begin position="137"/>
        <end position="148"/>
    </location>
</feature>
<organism evidence="2 3">
    <name type="scientific">Zasmidium cellare ATCC 36951</name>
    <dbReference type="NCBI Taxonomy" id="1080233"/>
    <lineage>
        <taxon>Eukaryota</taxon>
        <taxon>Fungi</taxon>
        <taxon>Dikarya</taxon>
        <taxon>Ascomycota</taxon>
        <taxon>Pezizomycotina</taxon>
        <taxon>Dothideomycetes</taxon>
        <taxon>Dothideomycetidae</taxon>
        <taxon>Mycosphaerellales</taxon>
        <taxon>Mycosphaerellaceae</taxon>
        <taxon>Zasmidium</taxon>
    </lineage>
</organism>
<dbReference type="RefSeq" id="XP_033673716.1">
    <property type="nucleotide sequence ID" value="XM_033803766.1"/>
</dbReference>
<keyword evidence="3" id="KW-1185">Reference proteome</keyword>
<evidence type="ECO:0000256" key="1">
    <source>
        <dbReference type="SAM" id="MobiDB-lite"/>
    </source>
</evidence>
<evidence type="ECO:0000313" key="3">
    <source>
        <dbReference type="Proteomes" id="UP000799537"/>
    </source>
</evidence>
<proteinExistence type="predicted"/>
<dbReference type="GeneID" id="54557038"/>
<feature type="compositionally biased region" description="Basic residues" evidence="1">
    <location>
        <begin position="101"/>
        <end position="110"/>
    </location>
</feature>
<dbReference type="AlphaFoldDB" id="A0A6A6D028"/>
<dbReference type="EMBL" id="ML993580">
    <property type="protein sequence ID" value="KAF2172827.1"/>
    <property type="molecule type" value="Genomic_DNA"/>
</dbReference>
<reference evidence="2" key="1">
    <citation type="journal article" date="2020" name="Stud. Mycol.">
        <title>101 Dothideomycetes genomes: a test case for predicting lifestyles and emergence of pathogens.</title>
        <authorList>
            <person name="Haridas S."/>
            <person name="Albert R."/>
            <person name="Binder M."/>
            <person name="Bloem J."/>
            <person name="Labutti K."/>
            <person name="Salamov A."/>
            <person name="Andreopoulos B."/>
            <person name="Baker S."/>
            <person name="Barry K."/>
            <person name="Bills G."/>
            <person name="Bluhm B."/>
            <person name="Cannon C."/>
            <person name="Castanera R."/>
            <person name="Culley D."/>
            <person name="Daum C."/>
            <person name="Ezra D."/>
            <person name="Gonzalez J."/>
            <person name="Henrissat B."/>
            <person name="Kuo A."/>
            <person name="Liang C."/>
            <person name="Lipzen A."/>
            <person name="Lutzoni F."/>
            <person name="Magnuson J."/>
            <person name="Mondo S."/>
            <person name="Nolan M."/>
            <person name="Ohm R."/>
            <person name="Pangilinan J."/>
            <person name="Park H.-J."/>
            <person name="Ramirez L."/>
            <person name="Alfaro M."/>
            <person name="Sun H."/>
            <person name="Tritt A."/>
            <person name="Yoshinaga Y."/>
            <person name="Zwiers L.-H."/>
            <person name="Turgeon B."/>
            <person name="Goodwin S."/>
            <person name="Spatafora J."/>
            <person name="Crous P."/>
            <person name="Grigoriev I."/>
        </authorList>
    </citation>
    <scope>NUCLEOTIDE SEQUENCE</scope>
    <source>
        <strain evidence="2">ATCC 36951</strain>
    </source>
</reference>